<feature type="compositionally biased region" description="Basic and acidic residues" evidence="1">
    <location>
        <begin position="1"/>
        <end position="20"/>
    </location>
</feature>
<gene>
    <name evidence="2" type="ORF">CRENBAI_024776</name>
</gene>
<evidence type="ECO:0000313" key="2">
    <source>
        <dbReference type="EMBL" id="KAK5607375.1"/>
    </source>
</evidence>
<feature type="compositionally biased region" description="Basic and acidic residues" evidence="1">
    <location>
        <begin position="27"/>
        <end position="51"/>
    </location>
</feature>
<dbReference type="AlphaFoldDB" id="A0AAV9REG1"/>
<accession>A0AAV9REG1</accession>
<dbReference type="Proteomes" id="UP001311232">
    <property type="component" value="Unassembled WGS sequence"/>
</dbReference>
<dbReference type="EMBL" id="JAHHUM010002025">
    <property type="protein sequence ID" value="KAK5607375.1"/>
    <property type="molecule type" value="Genomic_DNA"/>
</dbReference>
<evidence type="ECO:0000256" key="1">
    <source>
        <dbReference type="SAM" id="MobiDB-lite"/>
    </source>
</evidence>
<proteinExistence type="predicted"/>
<comment type="caution">
    <text evidence="2">The sequence shown here is derived from an EMBL/GenBank/DDBJ whole genome shotgun (WGS) entry which is preliminary data.</text>
</comment>
<reference evidence="2 3" key="1">
    <citation type="submission" date="2021-06" db="EMBL/GenBank/DDBJ databases">
        <authorList>
            <person name="Palmer J.M."/>
        </authorList>
    </citation>
    <scope>NUCLEOTIDE SEQUENCE [LARGE SCALE GENOMIC DNA]</scope>
    <source>
        <strain evidence="2 3">MEX-2019</strain>
        <tissue evidence="2">Muscle</tissue>
    </source>
</reference>
<feature type="region of interest" description="Disordered" evidence="1">
    <location>
        <begin position="1"/>
        <end position="57"/>
    </location>
</feature>
<sequence>MSLNEHRRVRIRDFPRDRDTGGVVEARGGKEARRSLGHDGKDGEEEGRSSAEESMNGGLLSKALQDDWLKRDEDLTLIGWSRGACSMKFRGDVCGVQGLKKHARLSLVCGSAVLESSPCT</sequence>
<protein>
    <submittedName>
        <fullName evidence="2">Uncharacterized protein</fullName>
    </submittedName>
</protein>
<organism evidence="2 3">
    <name type="scientific">Crenichthys baileyi</name>
    <name type="common">White River springfish</name>
    <dbReference type="NCBI Taxonomy" id="28760"/>
    <lineage>
        <taxon>Eukaryota</taxon>
        <taxon>Metazoa</taxon>
        <taxon>Chordata</taxon>
        <taxon>Craniata</taxon>
        <taxon>Vertebrata</taxon>
        <taxon>Euteleostomi</taxon>
        <taxon>Actinopterygii</taxon>
        <taxon>Neopterygii</taxon>
        <taxon>Teleostei</taxon>
        <taxon>Neoteleostei</taxon>
        <taxon>Acanthomorphata</taxon>
        <taxon>Ovalentaria</taxon>
        <taxon>Atherinomorphae</taxon>
        <taxon>Cyprinodontiformes</taxon>
        <taxon>Goodeidae</taxon>
        <taxon>Crenichthys</taxon>
    </lineage>
</organism>
<evidence type="ECO:0000313" key="3">
    <source>
        <dbReference type="Proteomes" id="UP001311232"/>
    </source>
</evidence>
<name>A0AAV9REG1_9TELE</name>
<keyword evidence="3" id="KW-1185">Reference proteome</keyword>